<dbReference type="Pfam" id="PF00652">
    <property type="entry name" value="Ricin_B_lectin"/>
    <property type="match status" value="1"/>
</dbReference>
<name>A0ABW8EH66_STRT5</name>
<accession>A0ABW8EH66</accession>
<protein>
    <submittedName>
        <fullName evidence="3">Ricin-type beta-trefoil lectin domain protein</fullName>
    </submittedName>
</protein>
<feature type="chain" id="PRO_5045734575" evidence="1">
    <location>
        <begin position="32"/>
        <end position="173"/>
    </location>
</feature>
<dbReference type="EMBL" id="JBIUYY010000005">
    <property type="protein sequence ID" value="MFJ2821998.1"/>
    <property type="molecule type" value="Genomic_DNA"/>
</dbReference>
<dbReference type="SUPFAM" id="SSF50370">
    <property type="entry name" value="Ricin B-like lectins"/>
    <property type="match status" value="1"/>
</dbReference>
<dbReference type="Proteomes" id="UP001617351">
    <property type="component" value="Unassembled WGS sequence"/>
</dbReference>
<organism evidence="3 4">
    <name type="scientific">Streptomyces toxytricini</name>
    <name type="common">Actinomyces toxytricini</name>
    <dbReference type="NCBI Taxonomy" id="67369"/>
    <lineage>
        <taxon>Bacteria</taxon>
        <taxon>Bacillati</taxon>
        <taxon>Actinomycetota</taxon>
        <taxon>Actinomycetes</taxon>
        <taxon>Kitasatosporales</taxon>
        <taxon>Streptomycetaceae</taxon>
        <taxon>Streptomyces</taxon>
    </lineage>
</organism>
<evidence type="ECO:0000313" key="3">
    <source>
        <dbReference type="EMBL" id="MFJ2821998.1"/>
    </source>
</evidence>
<proteinExistence type="predicted"/>
<sequence length="173" mass="19007">MRFDIRTARNLSAGVALTLLPLATVEGAAGAAEGNARTAPAPAAAISYRVQISNRCLDADTNTINDNGGRAQAWDCNHAANQRWILEPNGALRVDFNNNKCLDADTNTINNNGAKVQLWTCNGQPQQQWYRGPDNTIRSKFNHKCLDQDTNENRNGGKVQLWACNKSPQQSWL</sequence>
<dbReference type="RefSeq" id="WP_402380314.1">
    <property type="nucleotide sequence ID" value="NZ_JBIUYY010000005.1"/>
</dbReference>
<dbReference type="InterPro" id="IPR000772">
    <property type="entry name" value="Ricin_B_lectin"/>
</dbReference>
<keyword evidence="1" id="KW-0732">Signal</keyword>
<evidence type="ECO:0000259" key="2">
    <source>
        <dbReference type="SMART" id="SM00458"/>
    </source>
</evidence>
<dbReference type="InterPro" id="IPR035992">
    <property type="entry name" value="Ricin_B-like_lectins"/>
</dbReference>
<gene>
    <name evidence="3" type="ORF">ACIO7M_12910</name>
</gene>
<feature type="domain" description="Ricin B lectin" evidence="2">
    <location>
        <begin position="46"/>
        <end position="173"/>
    </location>
</feature>
<reference evidence="3 4" key="1">
    <citation type="submission" date="2024-10" db="EMBL/GenBank/DDBJ databases">
        <title>The Natural Products Discovery Center: Release of the First 8490 Sequenced Strains for Exploring Actinobacteria Biosynthetic Diversity.</title>
        <authorList>
            <person name="Kalkreuter E."/>
            <person name="Kautsar S.A."/>
            <person name="Yang D."/>
            <person name="Bader C.D."/>
            <person name="Teijaro C.N."/>
            <person name="Fluegel L."/>
            <person name="Davis C.M."/>
            <person name="Simpson J.R."/>
            <person name="Lauterbach L."/>
            <person name="Steele A.D."/>
            <person name="Gui C."/>
            <person name="Meng S."/>
            <person name="Li G."/>
            <person name="Viehrig K."/>
            <person name="Ye F."/>
            <person name="Su P."/>
            <person name="Kiefer A.F."/>
            <person name="Nichols A."/>
            <person name="Cepeda A.J."/>
            <person name="Yan W."/>
            <person name="Fan B."/>
            <person name="Jiang Y."/>
            <person name="Adhikari A."/>
            <person name="Zheng C.-J."/>
            <person name="Schuster L."/>
            <person name="Cowan T.M."/>
            <person name="Smanski M.J."/>
            <person name="Chevrette M.G."/>
            <person name="De Carvalho L.P.S."/>
            <person name="Shen B."/>
        </authorList>
    </citation>
    <scope>NUCLEOTIDE SEQUENCE [LARGE SCALE GENOMIC DNA]</scope>
    <source>
        <strain evidence="3 4">NPDC087220</strain>
    </source>
</reference>
<evidence type="ECO:0000256" key="1">
    <source>
        <dbReference type="SAM" id="SignalP"/>
    </source>
</evidence>
<dbReference type="SMART" id="SM00458">
    <property type="entry name" value="RICIN"/>
    <property type="match status" value="1"/>
</dbReference>
<feature type="signal peptide" evidence="1">
    <location>
        <begin position="1"/>
        <end position="31"/>
    </location>
</feature>
<evidence type="ECO:0000313" key="4">
    <source>
        <dbReference type="Proteomes" id="UP001617351"/>
    </source>
</evidence>
<comment type="caution">
    <text evidence="3">The sequence shown here is derived from an EMBL/GenBank/DDBJ whole genome shotgun (WGS) entry which is preliminary data.</text>
</comment>
<dbReference type="PROSITE" id="PS50231">
    <property type="entry name" value="RICIN_B_LECTIN"/>
    <property type="match status" value="1"/>
</dbReference>
<dbReference type="Gene3D" id="2.80.10.50">
    <property type="match status" value="1"/>
</dbReference>
<keyword evidence="4" id="KW-1185">Reference proteome</keyword>